<dbReference type="SMART" id="SM00667">
    <property type="entry name" value="LisH"/>
    <property type="match status" value="1"/>
</dbReference>
<proteinExistence type="predicted"/>
<comment type="caution">
    <text evidence="1">The sequence shown here is derived from an EMBL/GenBank/DDBJ whole genome shotgun (WGS) entry which is preliminary data.</text>
</comment>
<dbReference type="AlphaFoldDB" id="A0AAD3ST28"/>
<protein>
    <recommendedName>
        <fullName evidence="3">LisH domain-containing protein</fullName>
    </recommendedName>
</protein>
<evidence type="ECO:0008006" key="3">
    <source>
        <dbReference type="Google" id="ProtNLM"/>
    </source>
</evidence>
<sequence>MGSNDGWDAQKSFNIYLHDYLVKRNMHKTAEIFAQEANVPVHPIVIDSPEGFLSEWWMIFSDVYFCPMTNHFATTENAFGSIMMVPPPPPPPQQSVTTHYTGLAASIKGKQIMGAVTQNQHSQMPEFELNQKYPGQFPLVSNFGGMWGQQEAPMSAAKIIHNHPPRQLFKHTPLHQGLSYVNLGSTAQGLPLYGLSKEILLPTHEAHVTMIDNVVSTTPLNGLPLIGADQIPLSLKPPIPQGHHELLSQLQACIPGRAIFSPLGSSSTLDTRNMMLSRNNLDDGKDCGLIKAAIEDDFFKSFLVPADDHVDSFGTSSSNKVVYKGRIVDSMITWLPRVESRKTKLNRS</sequence>
<dbReference type="Proteomes" id="UP001279734">
    <property type="component" value="Unassembled WGS sequence"/>
</dbReference>
<dbReference type="InterPro" id="IPR044716">
    <property type="entry name" value="LEUNIG-like"/>
</dbReference>
<keyword evidence="2" id="KW-1185">Reference proteome</keyword>
<dbReference type="Pfam" id="PF08513">
    <property type="entry name" value="LisH"/>
    <property type="match status" value="1"/>
</dbReference>
<name>A0AAD3ST28_NEPGR</name>
<accession>A0AAD3ST28</accession>
<evidence type="ECO:0000313" key="2">
    <source>
        <dbReference type="Proteomes" id="UP001279734"/>
    </source>
</evidence>
<organism evidence="1 2">
    <name type="scientific">Nepenthes gracilis</name>
    <name type="common">Slender pitcher plant</name>
    <dbReference type="NCBI Taxonomy" id="150966"/>
    <lineage>
        <taxon>Eukaryota</taxon>
        <taxon>Viridiplantae</taxon>
        <taxon>Streptophyta</taxon>
        <taxon>Embryophyta</taxon>
        <taxon>Tracheophyta</taxon>
        <taxon>Spermatophyta</taxon>
        <taxon>Magnoliopsida</taxon>
        <taxon>eudicotyledons</taxon>
        <taxon>Gunneridae</taxon>
        <taxon>Pentapetalae</taxon>
        <taxon>Caryophyllales</taxon>
        <taxon>Nepenthaceae</taxon>
        <taxon>Nepenthes</taxon>
    </lineage>
</organism>
<dbReference type="PANTHER" id="PTHR44376">
    <property type="entry name" value="TRANSCRIPTIONAL REGULATOR OF FILAMENTOUS GROWTH FLO8"/>
    <property type="match status" value="1"/>
</dbReference>
<reference evidence="1" key="1">
    <citation type="submission" date="2023-05" db="EMBL/GenBank/DDBJ databases">
        <title>Nepenthes gracilis genome sequencing.</title>
        <authorList>
            <person name="Fukushima K."/>
        </authorList>
    </citation>
    <scope>NUCLEOTIDE SEQUENCE</scope>
    <source>
        <strain evidence="1">SING2019-196</strain>
    </source>
</reference>
<evidence type="ECO:0000313" key="1">
    <source>
        <dbReference type="EMBL" id="GMH15831.1"/>
    </source>
</evidence>
<dbReference type="GO" id="GO:0003714">
    <property type="term" value="F:transcription corepressor activity"/>
    <property type="evidence" value="ECO:0007669"/>
    <property type="project" value="InterPro"/>
</dbReference>
<gene>
    <name evidence="1" type="ORF">Nepgr_017672</name>
</gene>
<dbReference type="EMBL" id="BSYO01000015">
    <property type="protein sequence ID" value="GMH15831.1"/>
    <property type="molecule type" value="Genomic_DNA"/>
</dbReference>
<dbReference type="PROSITE" id="PS50896">
    <property type="entry name" value="LISH"/>
    <property type="match status" value="1"/>
</dbReference>
<dbReference type="PANTHER" id="PTHR44376:SF8">
    <property type="entry name" value="TRANSCRIPTIONAL COREPRESSOR LEUNIG-LIKE"/>
    <property type="match status" value="1"/>
</dbReference>
<dbReference type="InterPro" id="IPR006594">
    <property type="entry name" value="LisH"/>
</dbReference>